<accession>A0A372MIP0</accession>
<dbReference type="Gene3D" id="3.40.50.1110">
    <property type="entry name" value="SGNH hydrolase"/>
    <property type="match status" value="1"/>
</dbReference>
<dbReference type="InterPro" id="IPR036514">
    <property type="entry name" value="SGNH_hydro_sf"/>
</dbReference>
<reference evidence="5" key="1">
    <citation type="submission" date="2018-08" db="EMBL/GenBank/DDBJ databases">
        <authorList>
            <person name="Grouzdev D.S."/>
            <person name="Krutkina M.S."/>
        </authorList>
    </citation>
    <scope>NUCLEOTIDE SEQUENCE [LARGE SCALE GENOMIC DNA]</scope>
    <source>
        <strain evidence="5">4-11</strain>
    </source>
</reference>
<comment type="caution">
    <text evidence="4">The sequence shown here is derived from an EMBL/GenBank/DDBJ whole genome shotgun (WGS) entry which is preliminary data.</text>
</comment>
<organism evidence="4 5">
    <name type="scientific">Sphaerochaeta halotolerans</name>
    <dbReference type="NCBI Taxonomy" id="2293840"/>
    <lineage>
        <taxon>Bacteria</taxon>
        <taxon>Pseudomonadati</taxon>
        <taxon>Spirochaetota</taxon>
        <taxon>Spirochaetia</taxon>
        <taxon>Spirochaetales</taxon>
        <taxon>Sphaerochaetaceae</taxon>
        <taxon>Sphaerochaeta</taxon>
    </lineage>
</organism>
<reference evidence="4 5" key="2">
    <citation type="submission" date="2018-09" db="EMBL/GenBank/DDBJ databases">
        <title>Genome of Sphaerochaeta halotolerans strain 4-11.</title>
        <authorList>
            <person name="Nazina T.N."/>
            <person name="Sokolova D.S."/>
        </authorList>
    </citation>
    <scope>NUCLEOTIDE SEQUENCE [LARGE SCALE GENOMIC DNA]</scope>
    <source>
        <strain evidence="4 5">4-11</strain>
    </source>
</reference>
<dbReference type="SUPFAM" id="SSF52266">
    <property type="entry name" value="SGNH hydrolase"/>
    <property type="match status" value="1"/>
</dbReference>
<evidence type="ECO:0000256" key="1">
    <source>
        <dbReference type="ARBA" id="ARBA00008668"/>
    </source>
</evidence>
<dbReference type="Proteomes" id="UP000264002">
    <property type="component" value="Unassembled WGS sequence"/>
</dbReference>
<gene>
    <name evidence="4" type="ORF">DYP60_04030</name>
</gene>
<sequence>MNTVFLLGDSTCAPKEDDTRPETGWGMYFENYINSSWSVRNLAMNGRSTKSFLEEGVFDQCLAELEAGDFVFIQFGHNDSKEDKERYIEPWSTFQGNLACMAESVHSKSATPVFLTPIARRKFFSDGTLLQTHGEYPHAMLSLCQARGYACIDMNKTTFSLLEQMGREGSKELFLHLKAGEHPNYPEGISDDTHLNEKGARVVCSLIIALLKEKYRDFPFLA</sequence>
<dbReference type="PANTHER" id="PTHR43695:SF1">
    <property type="entry name" value="RHAMNOGALACTURONAN ACETYLESTERASE"/>
    <property type="match status" value="1"/>
</dbReference>
<dbReference type="AlphaFoldDB" id="A0A372MIP0"/>
<evidence type="ECO:0000259" key="3">
    <source>
        <dbReference type="Pfam" id="PF13472"/>
    </source>
</evidence>
<dbReference type="GO" id="GO:0016788">
    <property type="term" value="F:hydrolase activity, acting on ester bonds"/>
    <property type="evidence" value="ECO:0007669"/>
    <property type="project" value="UniProtKB-ARBA"/>
</dbReference>
<comment type="similarity">
    <text evidence="1">Belongs to the 'GDSL' lipolytic enzyme family.</text>
</comment>
<dbReference type="EMBL" id="QUWK01000003">
    <property type="protein sequence ID" value="RFU95652.1"/>
    <property type="molecule type" value="Genomic_DNA"/>
</dbReference>
<protein>
    <recommendedName>
        <fullName evidence="3">SGNH hydrolase-type esterase domain-containing protein</fullName>
    </recommendedName>
</protein>
<dbReference type="RefSeq" id="WP_117329600.1">
    <property type="nucleotide sequence ID" value="NZ_QUWK01000003.1"/>
</dbReference>
<name>A0A372MIP0_9SPIR</name>
<dbReference type="InterPro" id="IPR037459">
    <property type="entry name" value="RhgT-like"/>
</dbReference>
<keyword evidence="2" id="KW-0378">Hydrolase</keyword>
<evidence type="ECO:0000313" key="4">
    <source>
        <dbReference type="EMBL" id="RFU95652.1"/>
    </source>
</evidence>
<dbReference type="CDD" id="cd01821">
    <property type="entry name" value="Rhamnogalacturan_acetylesterase_like"/>
    <property type="match status" value="1"/>
</dbReference>
<dbReference type="InterPro" id="IPR013830">
    <property type="entry name" value="SGNH_hydro"/>
</dbReference>
<evidence type="ECO:0000313" key="5">
    <source>
        <dbReference type="Proteomes" id="UP000264002"/>
    </source>
</evidence>
<proteinExistence type="inferred from homology"/>
<evidence type="ECO:0000256" key="2">
    <source>
        <dbReference type="ARBA" id="ARBA00022801"/>
    </source>
</evidence>
<keyword evidence="5" id="KW-1185">Reference proteome</keyword>
<feature type="domain" description="SGNH hydrolase-type esterase" evidence="3">
    <location>
        <begin position="6"/>
        <end position="201"/>
    </location>
</feature>
<dbReference type="Pfam" id="PF13472">
    <property type="entry name" value="Lipase_GDSL_2"/>
    <property type="match status" value="1"/>
</dbReference>
<dbReference type="PANTHER" id="PTHR43695">
    <property type="entry name" value="PUTATIVE (AFU_ORTHOLOGUE AFUA_2G17250)-RELATED"/>
    <property type="match status" value="1"/>
</dbReference>